<dbReference type="RefSeq" id="WP_167111757.1">
    <property type="nucleotide sequence ID" value="NZ_JAANOU010000001.1"/>
</dbReference>
<dbReference type="SFLD" id="SFLDS00003">
    <property type="entry name" value="Haloacid_Dehalogenase"/>
    <property type="match status" value="1"/>
</dbReference>
<dbReference type="Proteomes" id="UP000754495">
    <property type="component" value="Unassembled WGS sequence"/>
</dbReference>
<proteinExistence type="predicted"/>
<dbReference type="SUPFAM" id="SSF56784">
    <property type="entry name" value="HAD-like"/>
    <property type="match status" value="1"/>
</dbReference>
<dbReference type="NCBIfam" id="TIGR01509">
    <property type="entry name" value="HAD-SF-IA-v3"/>
    <property type="match status" value="1"/>
</dbReference>
<dbReference type="EMBL" id="JAANOU010000001">
    <property type="protein sequence ID" value="NIH78892.1"/>
    <property type="molecule type" value="Genomic_DNA"/>
</dbReference>
<dbReference type="GO" id="GO:0050308">
    <property type="term" value="F:sugar-phosphatase activity"/>
    <property type="evidence" value="ECO:0007669"/>
    <property type="project" value="UniProtKB-EC"/>
</dbReference>
<dbReference type="Gene3D" id="3.40.50.1000">
    <property type="entry name" value="HAD superfamily/HAD-like"/>
    <property type="match status" value="1"/>
</dbReference>
<dbReference type="InterPro" id="IPR023198">
    <property type="entry name" value="PGP-like_dom2"/>
</dbReference>
<dbReference type="InterPro" id="IPR051806">
    <property type="entry name" value="HAD-like_SPP"/>
</dbReference>
<accession>A0ABX0SSK7</accession>
<sequence>MSGRAALFDMDGTLVDSTEVVETLWTEFGARHGIEPARILSYAHGRQSRDIVARFLPETSVDAATAALLEEELNRLEEIKPVPGAPEFLRRVAAQVPVAIVTSAPRRLAEARMAAAGVPIPDVLISGDDVRTGKPAPEGYLLAARRLRIAAAACLAFEDAEAGLAAAMTAGAFTVVVGDHESPRANALPRLPDFTNVSVSGSAGAVTISSTRDAPVTRREPRRP</sequence>
<evidence type="ECO:0000313" key="1">
    <source>
        <dbReference type="EMBL" id="NIH78892.1"/>
    </source>
</evidence>
<dbReference type="InterPro" id="IPR006439">
    <property type="entry name" value="HAD-SF_hydro_IA"/>
</dbReference>
<dbReference type="PANTHER" id="PTHR43481">
    <property type="entry name" value="FRUCTOSE-1-PHOSPHATE PHOSPHATASE"/>
    <property type="match status" value="1"/>
</dbReference>
<dbReference type="PANTHER" id="PTHR43481:SF4">
    <property type="entry name" value="GLYCEROL-1-PHOSPHATE PHOSPHOHYDROLASE 1-RELATED"/>
    <property type="match status" value="1"/>
</dbReference>
<gene>
    <name evidence="1" type="ORF">FHX46_001422</name>
</gene>
<reference evidence="1 2" key="1">
    <citation type="submission" date="2020-03" db="EMBL/GenBank/DDBJ databases">
        <title>Sequencing the genomes of 1000 actinobacteria strains.</title>
        <authorList>
            <person name="Klenk H.-P."/>
        </authorList>
    </citation>
    <scope>NUCLEOTIDE SEQUENCE [LARGE SCALE GENOMIC DNA]</scope>
    <source>
        <strain evidence="1 2">DSM 45668</strain>
    </source>
</reference>
<evidence type="ECO:0000313" key="2">
    <source>
        <dbReference type="Proteomes" id="UP000754495"/>
    </source>
</evidence>
<keyword evidence="2" id="KW-1185">Reference proteome</keyword>
<dbReference type="InterPro" id="IPR023214">
    <property type="entry name" value="HAD_sf"/>
</dbReference>
<dbReference type="Pfam" id="PF00702">
    <property type="entry name" value="Hydrolase"/>
    <property type="match status" value="1"/>
</dbReference>
<keyword evidence="1" id="KW-0378">Hydrolase</keyword>
<organism evidence="1 2">
    <name type="scientific">Amycolatopsis viridis</name>
    <dbReference type="NCBI Taxonomy" id="185678"/>
    <lineage>
        <taxon>Bacteria</taxon>
        <taxon>Bacillati</taxon>
        <taxon>Actinomycetota</taxon>
        <taxon>Actinomycetes</taxon>
        <taxon>Pseudonocardiales</taxon>
        <taxon>Pseudonocardiaceae</taxon>
        <taxon>Amycolatopsis</taxon>
    </lineage>
</organism>
<name>A0ABX0SSK7_9PSEU</name>
<comment type="caution">
    <text evidence="1">The sequence shown here is derived from an EMBL/GenBank/DDBJ whole genome shotgun (WGS) entry which is preliminary data.</text>
</comment>
<dbReference type="InterPro" id="IPR036412">
    <property type="entry name" value="HAD-like_sf"/>
</dbReference>
<dbReference type="SFLD" id="SFLDG01129">
    <property type="entry name" value="C1.5:_HAD__Beta-PGM__Phosphata"/>
    <property type="match status" value="1"/>
</dbReference>
<protein>
    <submittedName>
        <fullName evidence="1">Sugar-phosphatase</fullName>
        <ecNumber evidence="1">3.1.3.23</ecNumber>
    </submittedName>
</protein>
<dbReference type="EC" id="3.1.3.23" evidence="1"/>
<dbReference type="Gene3D" id="1.10.150.240">
    <property type="entry name" value="Putative phosphatase, domain 2"/>
    <property type="match status" value="1"/>
</dbReference>